<sequence length="28" mass="3239">EIVNLYEKMNILDKKSDSGEAKYVKPIL</sequence>
<evidence type="ECO:0000313" key="1">
    <source>
        <dbReference type="EMBL" id="RZI00580.1"/>
    </source>
</evidence>
<reference evidence="1 2" key="1">
    <citation type="submission" date="2018-11" db="EMBL/GenBank/DDBJ databases">
        <title>Genomic profiling of Staphylococcus species from a Poultry farm system in KwaZulu-Natal, South Africa.</title>
        <authorList>
            <person name="Amoako D.G."/>
            <person name="Somboro A.M."/>
            <person name="Abia A.L.K."/>
            <person name="Bester L.A."/>
            <person name="Essack S.Y."/>
        </authorList>
    </citation>
    <scope>NUCLEOTIDE SEQUENCE [LARGE SCALE GENOMIC DNA]</scope>
    <source>
        <strain evidence="1 2">SA11</strain>
    </source>
</reference>
<feature type="non-terminal residue" evidence="1">
    <location>
        <position position="1"/>
    </location>
</feature>
<gene>
    <name evidence="1" type="primary">dptG</name>
    <name evidence="1" type="ORF">EIG99_11135</name>
</gene>
<protein>
    <submittedName>
        <fullName evidence="1">DNA phosphorothioation-dependent restriction protein DptG</fullName>
    </submittedName>
</protein>
<dbReference type="Proteomes" id="UP000293854">
    <property type="component" value="Unassembled WGS sequence"/>
</dbReference>
<name>A0A4Q7CK03_9STAP</name>
<organism evidence="1 2">
    <name type="scientific">Staphylococcus condimenti</name>
    <dbReference type="NCBI Taxonomy" id="70255"/>
    <lineage>
        <taxon>Bacteria</taxon>
        <taxon>Bacillati</taxon>
        <taxon>Bacillota</taxon>
        <taxon>Bacilli</taxon>
        <taxon>Bacillales</taxon>
        <taxon>Staphylococcaceae</taxon>
        <taxon>Staphylococcus</taxon>
    </lineage>
</organism>
<comment type="caution">
    <text evidence="1">The sequence shown here is derived from an EMBL/GenBank/DDBJ whole genome shotgun (WGS) entry which is preliminary data.</text>
</comment>
<evidence type="ECO:0000313" key="2">
    <source>
        <dbReference type="Proteomes" id="UP000293854"/>
    </source>
</evidence>
<dbReference type="EMBL" id="RQTE01000253">
    <property type="protein sequence ID" value="RZI00580.1"/>
    <property type="molecule type" value="Genomic_DNA"/>
</dbReference>
<dbReference type="NCBIfam" id="TIGR03236">
    <property type="entry name" value="dnd_assoc_1"/>
    <property type="match status" value="1"/>
</dbReference>
<dbReference type="InterPro" id="IPR017645">
    <property type="entry name" value="Dnd_assoc_1"/>
</dbReference>
<proteinExistence type="predicted"/>
<dbReference type="AlphaFoldDB" id="A0A4Q7CK03"/>
<accession>A0A4Q7CK03</accession>